<feature type="transmembrane region" description="Helical" evidence="1">
    <location>
        <begin position="12"/>
        <end position="29"/>
    </location>
</feature>
<feature type="transmembrane region" description="Helical" evidence="1">
    <location>
        <begin position="164"/>
        <end position="189"/>
    </location>
</feature>
<keyword evidence="3" id="KW-1185">Reference proteome</keyword>
<reference evidence="2 3" key="1">
    <citation type="submission" date="2019-09" db="EMBL/GenBank/DDBJ databases">
        <title>Polymorphobacter sp. isolated from a lake in China.</title>
        <authorList>
            <person name="Liu Z."/>
        </authorList>
    </citation>
    <scope>NUCLEOTIDE SEQUENCE [LARGE SCALE GENOMIC DNA]</scope>
    <source>
        <strain evidence="2 3">D40P</strain>
    </source>
</reference>
<dbReference type="Proteomes" id="UP000481327">
    <property type="component" value="Unassembled WGS sequence"/>
</dbReference>
<keyword evidence="1" id="KW-1133">Transmembrane helix</keyword>
<sequence>MASAVAPMRYLAINVAALVIGLALLALIVRNRRDAAGTGMMVLAAATALLATMLSGTMIDGVARWVSIGGIVLQPSLILLPLMVAAFARTRDAAGTGGMVIAAVALALQPDRAMAGALLAGMAAMAIAARDRHILVALAAAAAGFAAALLQPDTLAPTPYVEQAFGSAFAVSTVVGLGALTGAALLLLPMAVRGDAALPVFAATWLAIFVAAILGNYPTPFIGYGGSGIIGYLLSLAALPGRLQDTAGGRHRSPADSRDGPDRHALLAPTAAC</sequence>
<organism evidence="2 3">
    <name type="scientific">Sandarakinorhabdus fusca</name>
    <dbReference type="NCBI Taxonomy" id="1439888"/>
    <lineage>
        <taxon>Bacteria</taxon>
        <taxon>Pseudomonadati</taxon>
        <taxon>Pseudomonadota</taxon>
        <taxon>Alphaproteobacteria</taxon>
        <taxon>Sphingomonadales</taxon>
        <taxon>Sphingosinicellaceae</taxon>
        <taxon>Sandarakinorhabdus</taxon>
    </lineage>
</organism>
<proteinExistence type="predicted"/>
<keyword evidence="1" id="KW-0812">Transmembrane</keyword>
<gene>
    <name evidence="2" type="ORF">F3168_06770</name>
</gene>
<feature type="transmembrane region" description="Helical" evidence="1">
    <location>
        <begin position="134"/>
        <end position="152"/>
    </location>
</feature>
<evidence type="ECO:0008006" key="4">
    <source>
        <dbReference type="Google" id="ProtNLM"/>
    </source>
</evidence>
<dbReference type="EMBL" id="WIOL01000002">
    <property type="protein sequence ID" value="MQT16959.1"/>
    <property type="molecule type" value="Genomic_DNA"/>
</dbReference>
<feature type="transmembrane region" description="Helical" evidence="1">
    <location>
        <begin position="221"/>
        <end position="243"/>
    </location>
</feature>
<dbReference type="AlphaFoldDB" id="A0A7C9KI37"/>
<evidence type="ECO:0000313" key="2">
    <source>
        <dbReference type="EMBL" id="MQT16959.1"/>
    </source>
</evidence>
<feature type="transmembrane region" description="Helical" evidence="1">
    <location>
        <begin position="65"/>
        <end position="88"/>
    </location>
</feature>
<feature type="transmembrane region" description="Helical" evidence="1">
    <location>
        <begin position="196"/>
        <end position="215"/>
    </location>
</feature>
<protein>
    <recommendedName>
        <fullName evidence="4">Cell wall polymerase</fullName>
    </recommendedName>
</protein>
<dbReference type="OrthoDB" id="5520726at2"/>
<comment type="caution">
    <text evidence="2">The sequence shown here is derived from an EMBL/GenBank/DDBJ whole genome shotgun (WGS) entry which is preliminary data.</text>
</comment>
<evidence type="ECO:0000256" key="1">
    <source>
        <dbReference type="SAM" id="Phobius"/>
    </source>
</evidence>
<name>A0A7C9KI37_9SPHN</name>
<feature type="transmembrane region" description="Helical" evidence="1">
    <location>
        <begin position="41"/>
        <end position="59"/>
    </location>
</feature>
<keyword evidence="1" id="KW-0472">Membrane</keyword>
<evidence type="ECO:0000313" key="3">
    <source>
        <dbReference type="Proteomes" id="UP000481327"/>
    </source>
</evidence>
<accession>A0A7C9KI37</accession>